<dbReference type="OrthoDB" id="9804453at2"/>
<dbReference type="Pfam" id="PF10143">
    <property type="entry name" value="PhosphMutase"/>
    <property type="match status" value="1"/>
</dbReference>
<dbReference type="NCBIfam" id="NF003160">
    <property type="entry name" value="PRK04135.1"/>
    <property type="match status" value="1"/>
</dbReference>
<sequence>MDAEFYTKLAAPAQTKIVLLVLDGLGGLPAEPGGKTELETAHTPNLDRLAAQSKLGLSQPAGPGVTVGSGPGHLALFGYDPIHYEIGRGALEALGVDFELGADDLAARGNFCTVDAQGCVTDRRAGRLPTEISRSLAEKLRTIRVPGVTFFVEPVKEHRFAFVARAEGLGDALSESDPLKTGVPTLPVRALNPESERAAAYVNAFIEQARLLLAKDSPANMITLRGFNKLPVLPSFSERYGLHAASIAVNGMYRGVSKLAGMDVVPLCGETIEAEFTTLEKYWQEYDFFYLHVKKTDTCGESGDFMGKAAVIEEVDRQIPRLMALQPDVVIVGGDHSSPAVLRSHSWHPVPTLLYSPYVLPDLIETFGERACARGSLGVFPATHILPLALANARRISKYGA</sequence>
<keyword evidence="9" id="KW-1185">Reference proteome</keyword>
<evidence type="ECO:0000256" key="1">
    <source>
        <dbReference type="ARBA" id="ARBA00000370"/>
    </source>
</evidence>
<dbReference type="PANTHER" id="PTHR31209:SF0">
    <property type="entry name" value="METALLOENZYME DOMAIN-CONTAINING PROTEIN"/>
    <property type="match status" value="1"/>
</dbReference>
<comment type="similarity">
    <text evidence="4">Belongs to the BPG-independent phosphoglycerate mutase family. A-PGAM subfamily.</text>
</comment>
<comment type="catalytic activity">
    <reaction evidence="1">
        <text>(2R)-2-phosphoglycerate = (2R)-3-phosphoglycerate</text>
        <dbReference type="Rhea" id="RHEA:15901"/>
        <dbReference type="ChEBI" id="CHEBI:58272"/>
        <dbReference type="ChEBI" id="CHEBI:58289"/>
        <dbReference type="EC" id="5.4.2.12"/>
    </reaction>
</comment>
<dbReference type="Pfam" id="PF01676">
    <property type="entry name" value="Metalloenzyme"/>
    <property type="match status" value="1"/>
</dbReference>
<evidence type="ECO:0000256" key="3">
    <source>
        <dbReference type="ARBA" id="ARBA00004921"/>
    </source>
</evidence>
<evidence type="ECO:0000313" key="8">
    <source>
        <dbReference type="EMBL" id="KPL81667.1"/>
    </source>
</evidence>
<evidence type="ECO:0000256" key="4">
    <source>
        <dbReference type="ARBA" id="ARBA00005524"/>
    </source>
</evidence>
<dbReference type="InterPro" id="IPR006124">
    <property type="entry name" value="Metalloenzyme"/>
</dbReference>
<dbReference type="CDD" id="cd16011">
    <property type="entry name" value="iPGM_like"/>
    <property type="match status" value="1"/>
</dbReference>
<dbReference type="PIRSF" id="PIRSF006392">
    <property type="entry name" value="IPGAM_arch"/>
    <property type="match status" value="1"/>
</dbReference>
<dbReference type="NCBIfam" id="TIGR00306">
    <property type="entry name" value="apgM"/>
    <property type="match status" value="1"/>
</dbReference>
<evidence type="ECO:0000259" key="6">
    <source>
        <dbReference type="Pfam" id="PF01676"/>
    </source>
</evidence>
<dbReference type="STRING" id="229921.ADN01_10130"/>
<evidence type="ECO:0000256" key="5">
    <source>
        <dbReference type="ARBA" id="ARBA00023152"/>
    </source>
</evidence>
<evidence type="ECO:0000313" key="9">
    <source>
        <dbReference type="Proteomes" id="UP000050501"/>
    </source>
</evidence>
<dbReference type="GO" id="GO:0004619">
    <property type="term" value="F:phosphoglycerate mutase activity"/>
    <property type="evidence" value="ECO:0007669"/>
    <property type="project" value="UniProtKB-EC"/>
</dbReference>
<dbReference type="InterPro" id="IPR017850">
    <property type="entry name" value="Alkaline_phosphatase_core_sf"/>
</dbReference>
<dbReference type="Gene3D" id="3.40.720.10">
    <property type="entry name" value="Alkaline Phosphatase, subunit A"/>
    <property type="match status" value="2"/>
</dbReference>
<dbReference type="SUPFAM" id="SSF53649">
    <property type="entry name" value="Alkaline phosphatase-like"/>
    <property type="match status" value="1"/>
</dbReference>
<evidence type="ECO:0000256" key="2">
    <source>
        <dbReference type="ARBA" id="ARBA00002315"/>
    </source>
</evidence>
<accession>A0A0M9U392</accession>
<feature type="domain" description="Metalloenzyme" evidence="6">
    <location>
        <begin position="16"/>
        <end position="390"/>
    </location>
</feature>
<protein>
    <submittedName>
        <fullName evidence="7">Phosphoglycerate mutase</fullName>
    </submittedName>
</protein>
<dbReference type="Proteomes" id="UP000050501">
    <property type="component" value="Unassembled WGS sequence"/>
</dbReference>
<dbReference type="PATRIC" id="fig|229921.5.peg.1370"/>
<dbReference type="AlphaFoldDB" id="A0A0M9U392"/>
<dbReference type="EMBL" id="LGCM01000037">
    <property type="protein sequence ID" value="KPL81667.1"/>
    <property type="molecule type" value="Genomic_DNA"/>
</dbReference>
<gene>
    <name evidence="8" type="ORF">ADN01_10130</name>
    <name evidence="7" type="ORF">LSAC_03407</name>
</gene>
<comment type="pathway">
    <text evidence="3">Carbohydrate degradation.</text>
</comment>
<dbReference type="EMBL" id="DF967975">
    <property type="protein sequence ID" value="GAP19503.1"/>
    <property type="molecule type" value="Genomic_DNA"/>
</dbReference>
<dbReference type="RefSeq" id="WP_062419777.1">
    <property type="nucleotide sequence ID" value="NZ_BBXZ01000180.1"/>
</dbReference>
<dbReference type="PANTHER" id="PTHR31209">
    <property type="entry name" value="COFACTOR-INDEPENDENT PHOSPHOGLYCERATE MUTASE"/>
    <property type="match status" value="1"/>
</dbReference>
<dbReference type="GO" id="GO:0006096">
    <property type="term" value="P:glycolytic process"/>
    <property type="evidence" value="ECO:0007669"/>
    <property type="project" value="UniProtKB-KW"/>
</dbReference>
<dbReference type="GO" id="GO:0046872">
    <property type="term" value="F:metal ion binding"/>
    <property type="evidence" value="ECO:0007669"/>
    <property type="project" value="InterPro"/>
</dbReference>
<reference evidence="8 9" key="2">
    <citation type="submission" date="2015-07" db="EMBL/GenBank/DDBJ databases">
        <title>Genome sequence of Levilinea saccharolytica DSM 16555.</title>
        <authorList>
            <person name="Hemp J."/>
            <person name="Ward L.M."/>
            <person name="Pace L.A."/>
            <person name="Fischer W.W."/>
        </authorList>
    </citation>
    <scope>NUCLEOTIDE SEQUENCE [LARGE SCALE GENOMIC DNA]</scope>
    <source>
        <strain evidence="8 9">KIBI-1</strain>
    </source>
</reference>
<organism evidence="7">
    <name type="scientific">Levilinea saccharolytica</name>
    <dbReference type="NCBI Taxonomy" id="229921"/>
    <lineage>
        <taxon>Bacteria</taxon>
        <taxon>Bacillati</taxon>
        <taxon>Chloroflexota</taxon>
        <taxon>Anaerolineae</taxon>
        <taxon>Anaerolineales</taxon>
        <taxon>Anaerolineaceae</taxon>
        <taxon>Levilinea</taxon>
    </lineage>
</organism>
<evidence type="ECO:0000313" key="7">
    <source>
        <dbReference type="EMBL" id="GAP19503.1"/>
    </source>
</evidence>
<reference evidence="7" key="1">
    <citation type="journal article" date="2015" name="Genome Announc.">
        <title>Draft Genome Sequences of Anaerolinea thermolimosa IMO-1, Bellilinea caldifistulae GOMI-1, Leptolinea tardivitalis YMTK-2, Levilinea saccharolytica KIBI-1, Longilinea arvoryzae KOME-1, Previously Described as Members of the Class Anaerolineae (Chloroflexi).</title>
        <authorList>
            <person name="Matsuura N."/>
            <person name="Tourlousse M.D."/>
            <person name="Ohashi A."/>
            <person name="Hugenholtz P."/>
            <person name="Sekiguchi Y."/>
        </authorList>
    </citation>
    <scope>NUCLEOTIDE SEQUENCE</scope>
    <source>
        <strain evidence="7">KIBI-1</strain>
    </source>
</reference>
<dbReference type="InterPro" id="IPR004456">
    <property type="entry name" value="Pglycerate_mutase_ApgM"/>
</dbReference>
<proteinExistence type="inferred from homology"/>
<keyword evidence="5" id="KW-0324">Glycolysis</keyword>
<name>A0A0M9U392_9CHLR</name>
<comment type="function">
    <text evidence="2">Catalyzes the interconversion of 2-phosphoglycerate and 3-phosphoglycerate.</text>
</comment>